<accession>A0A381VQ33</accession>
<feature type="non-terminal residue" evidence="1">
    <location>
        <position position="1"/>
    </location>
</feature>
<organism evidence="1">
    <name type="scientific">marine metagenome</name>
    <dbReference type="NCBI Taxonomy" id="408172"/>
    <lineage>
        <taxon>unclassified sequences</taxon>
        <taxon>metagenomes</taxon>
        <taxon>ecological metagenomes</taxon>
    </lineage>
</organism>
<name>A0A381VQ33_9ZZZZ</name>
<gene>
    <name evidence="1" type="ORF">METZ01_LOCUS95256</name>
</gene>
<dbReference type="AntiFam" id="ANF00010">
    <property type="entry name" value="tRNA translation"/>
</dbReference>
<protein>
    <submittedName>
        <fullName evidence="1">Uncharacterized protein</fullName>
    </submittedName>
</protein>
<reference evidence="1" key="1">
    <citation type="submission" date="2018-05" db="EMBL/GenBank/DDBJ databases">
        <authorList>
            <person name="Lanie J.A."/>
            <person name="Ng W.-L."/>
            <person name="Kazmierczak K.M."/>
            <person name="Andrzejewski T.M."/>
            <person name="Davidsen T.M."/>
            <person name="Wayne K.J."/>
            <person name="Tettelin H."/>
            <person name="Glass J.I."/>
            <person name="Rusch D."/>
            <person name="Podicherti R."/>
            <person name="Tsui H.-C.T."/>
            <person name="Winkler M.E."/>
        </authorList>
    </citation>
    <scope>NUCLEOTIDE SEQUENCE</scope>
</reference>
<dbReference type="EMBL" id="UINC01009455">
    <property type="protein sequence ID" value="SVA42402.1"/>
    <property type="molecule type" value="Genomic_DNA"/>
</dbReference>
<proteinExistence type="predicted"/>
<sequence>EHRFSKPRVAGSSPAERAISYFIS</sequence>
<evidence type="ECO:0000313" key="1">
    <source>
        <dbReference type="EMBL" id="SVA42402.1"/>
    </source>
</evidence>
<dbReference type="AlphaFoldDB" id="A0A381VQ33"/>